<sequence>MVLSFYSIMILVIFLYFTYKYKYQKTVEQTLFKYLIISNIVMNVLDVLSRFDGLEQPYFAIFNQIGNYLVFILTPLLPLIWTLYVNYRVNLSKRKLNQWISILLILFAINLVFATIAISRGLYYTINEQNIYERGPLYVLSFVYAYGLMIFSMFYIIKNQSRIDKRQFKSLIAFVIPPVFASIIHIFFYGYSLIYNSITISILLVFIDTQANQMEIDYLTNVFNRKKLQQHLVERINNASKEHSFAASMIDLDNFKQINDTYGHTEGDIALQVVAQLLKDATSKDALIARYGGDEFCIVIDIDDEDEIKQLNQAIEHRVQSYNALGLKPYLIEFSIGYEVFDKEKHQNANAFIDVLDQFMYQDKEKKKN</sequence>
<dbReference type="HOGENOM" id="CLU_058778_1_0_14"/>
<feature type="transmembrane region" description="Helical" evidence="1">
    <location>
        <begin position="6"/>
        <end position="23"/>
    </location>
</feature>
<feature type="transmembrane region" description="Helical" evidence="1">
    <location>
        <begin position="30"/>
        <end position="48"/>
    </location>
</feature>
<dbReference type="InterPro" id="IPR031621">
    <property type="entry name" value="HisKA_7TM"/>
</dbReference>
<dbReference type="GO" id="GO:0052621">
    <property type="term" value="F:diguanylate cyclase activity"/>
    <property type="evidence" value="ECO:0007669"/>
    <property type="project" value="TreeGrafter"/>
</dbReference>
<dbReference type="Gene3D" id="3.30.70.270">
    <property type="match status" value="1"/>
</dbReference>
<dbReference type="STRING" id="61635.BN85309530"/>
<dbReference type="CDD" id="cd01949">
    <property type="entry name" value="GGDEF"/>
    <property type="match status" value="1"/>
</dbReference>
<feature type="transmembrane region" description="Helical" evidence="1">
    <location>
        <begin position="135"/>
        <end position="156"/>
    </location>
</feature>
<proteinExistence type="predicted"/>
<dbReference type="Proteomes" id="UP000032737">
    <property type="component" value="Chromosome"/>
</dbReference>
<dbReference type="SUPFAM" id="SSF55073">
    <property type="entry name" value="Nucleotide cyclase"/>
    <property type="match status" value="1"/>
</dbReference>
<keyword evidence="1" id="KW-1133">Transmembrane helix</keyword>
<dbReference type="EMBL" id="FO681348">
    <property type="protein sequence ID" value="CCV65974.1"/>
    <property type="molecule type" value="Genomic_DNA"/>
</dbReference>
<dbReference type="NCBIfam" id="TIGR00254">
    <property type="entry name" value="GGDEF"/>
    <property type="match status" value="1"/>
</dbReference>
<keyword evidence="1" id="KW-0472">Membrane</keyword>
<keyword evidence="1" id="KW-0812">Transmembrane</keyword>
<dbReference type="KEGG" id="abra:BN85309530"/>
<gene>
    <name evidence="3" type="ORF">BN85309530</name>
</gene>
<dbReference type="InterPro" id="IPR029787">
    <property type="entry name" value="Nucleotide_cyclase"/>
</dbReference>
<feature type="domain" description="GGDEF" evidence="2">
    <location>
        <begin position="243"/>
        <end position="369"/>
    </location>
</feature>
<protein>
    <submittedName>
        <fullName evidence="3">Diguanylate cyclase</fullName>
    </submittedName>
</protein>
<dbReference type="InterPro" id="IPR043128">
    <property type="entry name" value="Rev_trsase/Diguanyl_cyclase"/>
</dbReference>
<dbReference type="InterPro" id="IPR050469">
    <property type="entry name" value="Diguanylate_Cyclase"/>
</dbReference>
<dbReference type="AlphaFoldDB" id="U4KT30"/>
<feature type="transmembrane region" description="Helical" evidence="1">
    <location>
        <begin position="99"/>
        <end position="123"/>
    </location>
</feature>
<evidence type="ECO:0000313" key="3">
    <source>
        <dbReference type="EMBL" id="CCV65974.1"/>
    </source>
</evidence>
<evidence type="ECO:0000259" key="2">
    <source>
        <dbReference type="PROSITE" id="PS50887"/>
    </source>
</evidence>
<dbReference type="InterPro" id="IPR000160">
    <property type="entry name" value="GGDEF_dom"/>
</dbReference>
<evidence type="ECO:0000256" key="1">
    <source>
        <dbReference type="SAM" id="Phobius"/>
    </source>
</evidence>
<evidence type="ECO:0000313" key="4">
    <source>
        <dbReference type="Proteomes" id="UP000032737"/>
    </source>
</evidence>
<dbReference type="PROSITE" id="PS50887">
    <property type="entry name" value="GGDEF"/>
    <property type="match status" value="1"/>
</dbReference>
<dbReference type="PANTHER" id="PTHR45138:SF9">
    <property type="entry name" value="DIGUANYLATE CYCLASE DGCM-RELATED"/>
    <property type="match status" value="1"/>
</dbReference>
<organism evidence="3 4">
    <name type="scientific">Acholeplasma brassicae</name>
    <dbReference type="NCBI Taxonomy" id="61635"/>
    <lineage>
        <taxon>Bacteria</taxon>
        <taxon>Bacillati</taxon>
        <taxon>Mycoplasmatota</taxon>
        <taxon>Mollicutes</taxon>
        <taxon>Acholeplasmatales</taxon>
        <taxon>Acholeplasmataceae</taxon>
        <taxon>Acholeplasma</taxon>
    </lineage>
</organism>
<dbReference type="PANTHER" id="PTHR45138">
    <property type="entry name" value="REGULATORY COMPONENTS OF SENSORY TRANSDUCTION SYSTEM"/>
    <property type="match status" value="1"/>
</dbReference>
<accession>U4KT30</accession>
<keyword evidence="4" id="KW-1185">Reference proteome</keyword>
<dbReference type="Pfam" id="PF00990">
    <property type="entry name" value="GGDEF"/>
    <property type="match status" value="1"/>
</dbReference>
<dbReference type="Pfam" id="PF16927">
    <property type="entry name" value="HisKA_7TM"/>
    <property type="match status" value="1"/>
</dbReference>
<feature type="transmembrane region" description="Helical" evidence="1">
    <location>
        <begin position="68"/>
        <end position="87"/>
    </location>
</feature>
<reference evidence="3 4" key="1">
    <citation type="journal article" date="2013" name="J. Mol. Microbiol. Biotechnol.">
        <title>Analysis of the Complete Genomes of Acholeplasma brassicae , A. palmae and A. laidlawii and Their Comparison to the Obligate Parasites from ' Candidatus Phytoplasma'.</title>
        <authorList>
            <person name="Kube M."/>
            <person name="Siewert C."/>
            <person name="Migdoll A.M."/>
            <person name="Duduk B."/>
            <person name="Holz S."/>
            <person name="Rabus R."/>
            <person name="Seemuller E."/>
            <person name="Mitrovic J."/>
            <person name="Muller I."/>
            <person name="Buttner C."/>
            <person name="Reinhardt R."/>
        </authorList>
    </citation>
    <scope>NUCLEOTIDE SEQUENCE [LARGE SCALE GENOMIC DNA]</scope>
    <source>
        <strain evidence="4">0502</strain>
    </source>
</reference>
<name>U4KT30_9MOLU</name>
<feature type="transmembrane region" description="Helical" evidence="1">
    <location>
        <begin position="168"/>
        <end position="188"/>
    </location>
</feature>
<dbReference type="SMART" id="SM00267">
    <property type="entry name" value="GGDEF"/>
    <property type="match status" value="1"/>
</dbReference>